<reference evidence="1 2" key="1">
    <citation type="submission" date="2021-01" db="EMBL/GenBank/DDBJ databases">
        <title>WGS of actinomycetes isolated from Thailand.</title>
        <authorList>
            <person name="Thawai C."/>
        </authorList>
    </citation>
    <scope>NUCLEOTIDE SEQUENCE [LARGE SCALE GENOMIC DNA]</scope>
    <source>
        <strain evidence="1 2">LPG 2</strain>
    </source>
</reference>
<proteinExistence type="predicted"/>
<evidence type="ECO:0000313" key="2">
    <source>
        <dbReference type="Proteomes" id="UP000602198"/>
    </source>
</evidence>
<organism evidence="1 2">
    <name type="scientific">Nocardia acididurans</name>
    <dbReference type="NCBI Taxonomy" id="2802282"/>
    <lineage>
        <taxon>Bacteria</taxon>
        <taxon>Bacillati</taxon>
        <taxon>Actinomycetota</taxon>
        <taxon>Actinomycetes</taxon>
        <taxon>Mycobacteriales</taxon>
        <taxon>Nocardiaceae</taxon>
        <taxon>Nocardia</taxon>
    </lineage>
</organism>
<keyword evidence="2" id="KW-1185">Reference proteome</keyword>
<accession>A0ABS1MHJ7</accession>
<dbReference type="EMBL" id="JAERRJ010000019">
    <property type="protein sequence ID" value="MBL1079744.1"/>
    <property type="molecule type" value="Genomic_DNA"/>
</dbReference>
<sequence>MLQGCQDLVETLAARGDGPRAMIWAGVGYDNSGKAIDNLDRYRGAPSETRRPLRIIRTGGDPVHAESALRAPARRIILGRQIPGIEAC</sequence>
<protein>
    <submittedName>
        <fullName evidence="1">Uncharacterized protein</fullName>
    </submittedName>
</protein>
<evidence type="ECO:0000313" key="1">
    <source>
        <dbReference type="EMBL" id="MBL1079744.1"/>
    </source>
</evidence>
<gene>
    <name evidence="1" type="ORF">JK358_35620</name>
</gene>
<dbReference type="Proteomes" id="UP000602198">
    <property type="component" value="Unassembled WGS sequence"/>
</dbReference>
<name>A0ABS1MHJ7_9NOCA</name>
<dbReference type="RefSeq" id="WP_201957255.1">
    <property type="nucleotide sequence ID" value="NZ_JAERRJ010000019.1"/>
</dbReference>
<comment type="caution">
    <text evidence="1">The sequence shown here is derived from an EMBL/GenBank/DDBJ whole genome shotgun (WGS) entry which is preliminary data.</text>
</comment>